<dbReference type="GO" id="GO:0005506">
    <property type="term" value="F:iron ion binding"/>
    <property type="evidence" value="ECO:0007669"/>
    <property type="project" value="InterPro"/>
</dbReference>
<dbReference type="Gene3D" id="3.90.380.10">
    <property type="entry name" value="Naphthalene 1,2-dioxygenase Alpha Subunit, Chain A, domain 1"/>
    <property type="match status" value="1"/>
</dbReference>
<name>A0A3D9H5A3_9PROT</name>
<feature type="domain" description="Rieske" evidence="7">
    <location>
        <begin position="43"/>
        <end position="150"/>
    </location>
</feature>
<evidence type="ECO:0000256" key="1">
    <source>
        <dbReference type="ARBA" id="ARBA00001962"/>
    </source>
</evidence>
<dbReference type="GO" id="GO:0051537">
    <property type="term" value="F:2 iron, 2 sulfur cluster binding"/>
    <property type="evidence" value="ECO:0007669"/>
    <property type="project" value="UniProtKB-KW"/>
</dbReference>
<dbReference type="Pfam" id="PF00848">
    <property type="entry name" value="Ring_hydroxyl_A"/>
    <property type="match status" value="1"/>
</dbReference>
<protein>
    <submittedName>
        <fullName evidence="8">Phenylpropionate dioxygenase-like ring-hydroxylating dioxygenase large terminal subunit</fullName>
    </submittedName>
</protein>
<evidence type="ECO:0000256" key="5">
    <source>
        <dbReference type="ARBA" id="ARBA00023004"/>
    </source>
</evidence>
<evidence type="ECO:0000256" key="4">
    <source>
        <dbReference type="ARBA" id="ARBA00023002"/>
    </source>
</evidence>
<keyword evidence="5" id="KW-0408">Iron</keyword>
<dbReference type="EMBL" id="QRDW01000014">
    <property type="protein sequence ID" value="RED44642.1"/>
    <property type="molecule type" value="Genomic_DNA"/>
</dbReference>
<keyword evidence="2" id="KW-0001">2Fe-2S</keyword>
<comment type="cofactor">
    <cofactor evidence="1">
        <name>Fe cation</name>
        <dbReference type="ChEBI" id="CHEBI:24875"/>
    </cofactor>
</comment>
<dbReference type="InterPro" id="IPR001663">
    <property type="entry name" value="Rng_hydr_dOase-A"/>
</dbReference>
<dbReference type="RefSeq" id="WP_115938937.1">
    <property type="nucleotide sequence ID" value="NZ_QRDW01000014.1"/>
</dbReference>
<dbReference type="Gene3D" id="2.102.10.10">
    <property type="entry name" value="Rieske [2Fe-2S] iron-sulphur domain"/>
    <property type="match status" value="1"/>
</dbReference>
<evidence type="ECO:0000256" key="3">
    <source>
        <dbReference type="ARBA" id="ARBA00022723"/>
    </source>
</evidence>
<evidence type="ECO:0000259" key="7">
    <source>
        <dbReference type="PROSITE" id="PS51296"/>
    </source>
</evidence>
<dbReference type="InterPro" id="IPR015879">
    <property type="entry name" value="Ring_hydroxy_dOase_asu_C_dom"/>
</dbReference>
<dbReference type="SUPFAM" id="SSF50022">
    <property type="entry name" value="ISP domain"/>
    <property type="match status" value="1"/>
</dbReference>
<dbReference type="Proteomes" id="UP000256845">
    <property type="component" value="Unassembled WGS sequence"/>
</dbReference>
<dbReference type="PANTHER" id="PTHR43756">
    <property type="entry name" value="CHOLINE MONOOXYGENASE, CHLOROPLASTIC"/>
    <property type="match status" value="1"/>
</dbReference>
<evidence type="ECO:0000256" key="2">
    <source>
        <dbReference type="ARBA" id="ARBA00022714"/>
    </source>
</evidence>
<keyword evidence="8" id="KW-0223">Dioxygenase</keyword>
<keyword evidence="3" id="KW-0479">Metal-binding</keyword>
<proteinExistence type="predicted"/>
<dbReference type="GO" id="GO:0051213">
    <property type="term" value="F:dioxygenase activity"/>
    <property type="evidence" value="ECO:0007669"/>
    <property type="project" value="UniProtKB-KW"/>
</dbReference>
<evidence type="ECO:0000313" key="9">
    <source>
        <dbReference type="Proteomes" id="UP000256845"/>
    </source>
</evidence>
<dbReference type="CDD" id="cd00680">
    <property type="entry name" value="RHO_alpha_C"/>
    <property type="match status" value="1"/>
</dbReference>
<dbReference type="PANTHER" id="PTHR43756:SF5">
    <property type="entry name" value="CHOLINE MONOOXYGENASE, CHLOROPLASTIC"/>
    <property type="match status" value="1"/>
</dbReference>
<dbReference type="OrthoDB" id="7456916at2"/>
<sequence length="401" mass="46515">MLDTFPTTGADSRFTQKPLFPWVYSSKELLDLEHEEYYRKNWILVCHISDVKEPGDFIVLDFYRESLVVTRAKNGSLYAMKNHCRHRAARLLDGQGNCKTRIQCPYHGWSYDLNGDLKAIPKEPIFPEAKKECLGLHKLQLEEFNSWVFVKIEGEGPSVAEMWGDYAENLAPYRMEEMVPLAPIKTKIWDANWKIAWDNYLESYHVPVGHPGFNRICEENLDELEVLDRGVSRGTFTVRTKLSKEADEARYQELIGECNQHLPEELRRLWDQYGMAPGLGFDIYPELVDIFQIFPLNENQTMIRYGVYGLPSDDPKLNELRQLNFKIMDQVDNEDKEITLRVQEGMNSKDYTPGPLALEEVGIAQFHDHLRDIIPAIGLEQAPEPGSLRRINEEMKSQDRE</sequence>
<keyword evidence="6" id="KW-0411">Iron-sulfur</keyword>
<evidence type="ECO:0000313" key="8">
    <source>
        <dbReference type="EMBL" id="RED44642.1"/>
    </source>
</evidence>
<dbReference type="SUPFAM" id="SSF55961">
    <property type="entry name" value="Bet v1-like"/>
    <property type="match status" value="1"/>
</dbReference>
<dbReference type="InterPro" id="IPR017941">
    <property type="entry name" value="Rieske_2Fe-2S"/>
</dbReference>
<dbReference type="PROSITE" id="PS51296">
    <property type="entry name" value="RIESKE"/>
    <property type="match status" value="1"/>
</dbReference>
<dbReference type="PRINTS" id="PR00090">
    <property type="entry name" value="RNGDIOXGNASE"/>
</dbReference>
<accession>A0A3D9H5A3</accession>
<organism evidence="8 9">
    <name type="scientific">Aestuariispira insulae</name>
    <dbReference type="NCBI Taxonomy" id="1461337"/>
    <lineage>
        <taxon>Bacteria</taxon>
        <taxon>Pseudomonadati</taxon>
        <taxon>Pseudomonadota</taxon>
        <taxon>Alphaproteobacteria</taxon>
        <taxon>Rhodospirillales</taxon>
        <taxon>Kiloniellaceae</taxon>
        <taxon>Aestuariispira</taxon>
    </lineage>
</organism>
<keyword evidence="9" id="KW-1185">Reference proteome</keyword>
<reference evidence="8 9" key="1">
    <citation type="submission" date="2018-07" db="EMBL/GenBank/DDBJ databases">
        <title>Genomic Encyclopedia of Type Strains, Phase III (KMG-III): the genomes of soil and plant-associated and newly described type strains.</title>
        <authorList>
            <person name="Whitman W."/>
        </authorList>
    </citation>
    <scope>NUCLEOTIDE SEQUENCE [LARGE SCALE GENOMIC DNA]</scope>
    <source>
        <strain evidence="8 9">CECT 8488</strain>
    </source>
</reference>
<gene>
    <name evidence="8" type="ORF">DFP90_1144</name>
</gene>
<dbReference type="CDD" id="cd03469">
    <property type="entry name" value="Rieske_RO_Alpha_N"/>
    <property type="match status" value="1"/>
</dbReference>
<dbReference type="AlphaFoldDB" id="A0A3D9H5A3"/>
<comment type="caution">
    <text evidence="8">The sequence shown here is derived from an EMBL/GenBank/DDBJ whole genome shotgun (WGS) entry which is preliminary data.</text>
</comment>
<dbReference type="Pfam" id="PF00355">
    <property type="entry name" value="Rieske"/>
    <property type="match status" value="1"/>
</dbReference>
<keyword evidence="4" id="KW-0560">Oxidoreductase</keyword>
<evidence type="ECO:0000256" key="6">
    <source>
        <dbReference type="ARBA" id="ARBA00023014"/>
    </source>
</evidence>
<dbReference type="InterPro" id="IPR036922">
    <property type="entry name" value="Rieske_2Fe-2S_sf"/>
</dbReference>